<keyword evidence="1" id="KW-0560">Oxidoreductase</keyword>
<dbReference type="Proteomes" id="UP001295740">
    <property type="component" value="Unassembled WGS sequence"/>
</dbReference>
<gene>
    <name evidence="2" type="ORF">KHLLAP_LOCUS5362</name>
</gene>
<sequence length="338" mass="36482">MSATYGYLSMFYHQLTFRPAPLPTSTNLSGQKALITGSNTGLGLAAARELASHGLSRLILGVRSVSKGAAAAASIISESPGCAVEVWPLDQDDWGSVVMFARRARDAFGDGDGDGVGRLDFVLLNAGVKRLEYTTASTGHEAHVQTNHLATALLSLLLLDPLRRTARRTGRPGRMSITGSSVFFYAPVSDVAKPAIIPWLDDRASFKAGSQDRYCLSKLLLVLWVRELAARVDGADVVVNVLNPGWCVSEFHRADPATRAASRWGAYSAVQGGHCLVDAVVRHEGSHGGYVSEQKVKPVSNFVLSADGKAAQKRLWDETMAVFRTECPGDHLDEFQEW</sequence>
<name>A0AAI8VH70_9PEZI</name>
<dbReference type="PANTHER" id="PTHR43157">
    <property type="entry name" value="PHOSPHATIDYLINOSITOL-GLYCAN BIOSYNTHESIS CLASS F PROTEIN-RELATED"/>
    <property type="match status" value="1"/>
</dbReference>
<accession>A0AAI8VH70</accession>
<dbReference type="InterPro" id="IPR002347">
    <property type="entry name" value="SDR_fam"/>
</dbReference>
<evidence type="ECO:0000313" key="2">
    <source>
        <dbReference type="EMBL" id="CAJ2504894.1"/>
    </source>
</evidence>
<evidence type="ECO:0000256" key="1">
    <source>
        <dbReference type="ARBA" id="ARBA00023002"/>
    </source>
</evidence>
<evidence type="ECO:0000313" key="3">
    <source>
        <dbReference type="Proteomes" id="UP001295740"/>
    </source>
</evidence>
<dbReference type="Gene3D" id="3.40.50.720">
    <property type="entry name" value="NAD(P)-binding Rossmann-like Domain"/>
    <property type="match status" value="1"/>
</dbReference>
<organism evidence="2 3">
    <name type="scientific">Anthostomella pinea</name>
    <dbReference type="NCBI Taxonomy" id="933095"/>
    <lineage>
        <taxon>Eukaryota</taxon>
        <taxon>Fungi</taxon>
        <taxon>Dikarya</taxon>
        <taxon>Ascomycota</taxon>
        <taxon>Pezizomycotina</taxon>
        <taxon>Sordariomycetes</taxon>
        <taxon>Xylariomycetidae</taxon>
        <taxon>Xylariales</taxon>
        <taxon>Xylariaceae</taxon>
        <taxon>Anthostomella</taxon>
    </lineage>
</organism>
<dbReference type="Pfam" id="PF00106">
    <property type="entry name" value="adh_short"/>
    <property type="match status" value="1"/>
</dbReference>
<dbReference type="PANTHER" id="PTHR43157:SF35">
    <property type="entry name" value="DEHYDROGENASE_REDUCTASE FAMILY PROTEIN, PUTATIVE-RELATED"/>
    <property type="match status" value="1"/>
</dbReference>
<dbReference type="GO" id="GO:0016491">
    <property type="term" value="F:oxidoreductase activity"/>
    <property type="evidence" value="ECO:0007669"/>
    <property type="project" value="UniProtKB-KW"/>
</dbReference>
<proteinExistence type="predicted"/>
<protein>
    <submittedName>
        <fullName evidence="2">Uu.00g122880.m01.CDS01</fullName>
    </submittedName>
</protein>
<dbReference type="AlphaFoldDB" id="A0AAI8VH70"/>
<keyword evidence="3" id="KW-1185">Reference proteome</keyword>
<reference evidence="2" key="1">
    <citation type="submission" date="2023-10" db="EMBL/GenBank/DDBJ databases">
        <authorList>
            <person name="Hackl T."/>
        </authorList>
    </citation>
    <scope>NUCLEOTIDE SEQUENCE</scope>
</reference>
<dbReference type="InterPro" id="IPR036291">
    <property type="entry name" value="NAD(P)-bd_dom_sf"/>
</dbReference>
<dbReference type="SUPFAM" id="SSF51735">
    <property type="entry name" value="NAD(P)-binding Rossmann-fold domains"/>
    <property type="match status" value="1"/>
</dbReference>
<dbReference type="EMBL" id="CAUWAG010000007">
    <property type="protein sequence ID" value="CAJ2504894.1"/>
    <property type="molecule type" value="Genomic_DNA"/>
</dbReference>
<dbReference type="PRINTS" id="PR00081">
    <property type="entry name" value="GDHRDH"/>
</dbReference>
<comment type="caution">
    <text evidence="2">The sequence shown here is derived from an EMBL/GenBank/DDBJ whole genome shotgun (WGS) entry which is preliminary data.</text>
</comment>